<dbReference type="GO" id="GO:0051920">
    <property type="term" value="F:peroxiredoxin activity"/>
    <property type="evidence" value="ECO:0007669"/>
    <property type="project" value="InterPro"/>
</dbReference>
<dbReference type="OrthoDB" id="9801997at2"/>
<keyword evidence="9" id="KW-1185">Reference proteome</keyword>
<dbReference type="EC" id="1.11.1.28" evidence="6"/>
<dbReference type="HAMAP" id="MF_01676">
    <property type="entry name" value="AhpD"/>
    <property type="match status" value="1"/>
</dbReference>
<feature type="disulfide bond" evidence="6">
    <location>
        <begin position="156"/>
        <end position="159"/>
    </location>
</feature>
<dbReference type="NCBIfam" id="TIGR00778">
    <property type="entry name" value="ahpD_dom"/>
    <property type="match status" value="1"/>
</dbReference>
<dbReference type="InterPro" id="IPR029032">
    <property type="entry name" value="AhpD-like"/>
</dbReference>
<evidence type="ECO:0000256" key="6">
    <source>
        <dbReference type="HAMAP-Rule" id="MF_01676"/>
    </source>
</evidence>
<evidence type="ECO:0000256" key="2">
    <source>
        <dbReference type="ARBA" id="ARBA00022862"/>
    </source>
</evidence>
<dbReference type="PANTHER" id="PTHR33930">
    <property type="entry name" value="ALKYL HYDROPEROXIDE REDUCTASE AHPD"/>
    <property type="match status" value="1"/>
</dbReference>
<feature type="disulfide bond" description="Interchain (with AhpC); in linked form" evidence="6">
    <location>
        <position position="159"/>
    </location>
</feature>
<dbReference type="InterPro" id="IPR003779">
    <property type="entry name" value="CMD-like"/>
</dbReference>
<dbReference type="AlphaFoldDB" id="A0A1I5VFZ5"/>
<accession>A0A1I5VFZ5</accession>
<keyword evidence="4 6" id="KW-1015">Disulfide bond</keyword>
<keyword evidence="1 6" id="KW-0575">Peroxidase</keyword>
<dbReference type="InterPro" id="IPR004675">
    <property type="entry name" value="AhpD_core"/>
</dbReference>
<dbReference type="GO" id="GO:0015036">
    <property type="term" value="F:disulfide oxidoreductase activity"/>
    <property type="evidence" value="ECO:0007669"/>
    <property type="project" value="TreeGrafter"/>
</dbReference>
<evidence type="ECO:0000313" key="8">
    <source>
        <dbReference type="EMBL" id="SFQ06474.1"/>
    </source>
</evidence>
<evidence type="ECO:0000256" key="1">
    <source>
        <dbReference type="ARBA" id="ARBA00022559"/>
    </source>
</evidence>
<name>A0A1I5VFZ5_9BACT</name>
<feature type="active site" description="Proton donor" evidence="6">
    <location>
        <position position="156"/>
    </location>
</feature>
<keyword evidence="3 6" id="KW-0560">Oxidoreductase</keyword>
<dbReference type="Proteomes" id="UP000199306">
    <property type="component" value="Unassembled WGS sequence"/>
</dbReference>
<evidence type="ECO:0000256" key="5">
    <source>
        <dbReference type="ARBA" id="ARBA00023284"/>
    </source>
</evidence>
<dbReference type="STRING" id="1079859.SAMN04515674_10998"/>
<comment type="catalytic activity">
    <reaction evidence="6">
        <text>N(6)-[(R)-dihydrolipoyl]-L-lysyl-[lipoyl-carrier protein] + a hydroperoxide = N(6)-[(R)-lipoyl]-L-lysyl-[lipoyl-carrier protein] + an alcohol + H2O</text>
        <dbReference type="Rhea" id="RHEA:62636"/>
        <dbReference type="Rhea" id="RHEA-COMP:10502"/>
        <dbReference type="Rhea" id="RHEA-COMP:16355"/>
        <dbReference type="ChEBI" id="CHEBI:15377"/>
        <dbReference type="ChEBI" id="CHEBI:30879"/>
        <dbReference type="ChEBI" id="CHEBI:35924"/>
        <dbReference type="ChEBI" id="CHEBI:83099"/>
        <dbReference type="ChEBI" id="CHEBI:83100"/>
        <dbReference type="EC" id="1.11.1.28"/>
    </reaction>
</comment>
<dbReference type="GO" id="GO:0032843">
    <property type="term" value="F:hydroperoxide reductase activity"/>
    <property type="evidence" value="ECO:0007669"/>
    <property type="project" value="InterPro"/>
</dbReference>
<evidence type="ECO:0000256" key="3">
    <source>
        <dbReference type="ARBA" id="ARBA00023002"/>
    </source>
</evidence>
<sequence length="194" mass="21448">MFGVANETKANLLKEVNLPENFESLFLDRLNTADHRYIKDLKINVSNALKAQNLSEKEAVLLALGVAINEKANVLISSLEALALQKEASEKEINEVAACVSLMNANNIFYRFRHFMNKESYETAPAGIRMSIMMNPVLGKEFFELLSLVISAINGCEMCVTSHEASVKAHGATEPRILDAVRLGAVFKSFITLL</sequence>
<dbReference type="PANTHER" id="PTHR33930:SF7">
    <property type="entry name" value="ALKYL HYDROPEROXIDE REDUCTASE AHPD"/>
    <property type="match status" value="1"/>
</dbReference>
<evidence type="ECO:0000259" key="7">
    <source>
        <dbReference type="Pfam" id="PF02627"/>
    </source>
</evidence>
<feature type="active site" description="Cysteine sulfenic acid (-SOH) intermediate" evidence="6">
    <location>
        <position position="159"/>
    </location>
</feature>
<protein>
    <recommendedName>
        <fullName evidence="6">Alkyl hydroperoxide reductase AhpD</fullName>
        <ecNumber evidence="6">1.11.1.28</ecNumber>
    </recommendedName>
    <alternativeName>
        <fullName evidence="6">Alkylhydroperoxidase AhpD</fullName>
    </alternativeName>
</protein>
<dbReference type="RefSeq" id="WP_092018127.1">
    <property type="nucleotide sequence ID" value="NZ_FOXH01000009.1"/>
</dbReference>
<keyword evidence="2 6" id="KW-0049">Antioxidant</keyword>
<comment type="function">
    <text evidence="6">Antioxidant protein with alkyl hydroperoxidase activity. Required for the reduction of the AhpC active site cysteine residues and for the regeneration of the AhpC enzyme activity.</text>
</comment>
<feature type="domain" description="Carboxymuconolactone decarboxylase-like" evidence="7">
    <location>
        <begin position="126"/>
        <end position="187"/>
    </location>
</feature>
<dbReference type="GO" id="GO:0045454">
    <property type="term" value="P:cell redox homeostasis"/>
    <property type="evidence" value="ECO:0007669"/>
    <property type="project" value="TreeGrafter"/>
</dbReference>
<dbReference type="GO" id="GO:0006979">
    <property type="term" value="P:response to oxidative stress"/>
    <property type="evidence" value="ECO:0007669"/>
    <property type="project" value="InterPro"/>
</dbReference>
<dbReference type="EMBL" id="FOXH01000009">
    <property type="protein sequence ID" value="SFQ06474.1"/>
    <property type="molecule type" value="Genomic_DNA"/>
</dbReference>
<dbReference type="InterPro" id="IPR004674">
    <property type="entry name" value="AhpD"/>
</dbReference>
<reference evidence="8 9" key="1">
    <citation type="submission" date="2016-10" db="EMBL/GenBank/DDBJ databases">
        <authorList>
            <person name="de Groot N.N."/>
        </authorList>
    </citation>
    <scope>NUCLEOTIDE SEQUENCE [LARGE SCALE GENOMIC DNA]</scope>
    <source>
        <strain evidence="9">E92,LMG 26720,CCM 7988</strain>
    </source>
</reference>
<organism evidence="8 9">
    <name type="scientific">Pseudarcicella hirudinis</name>
    <dbReference type="NCBI Taxonomy" id="1079859"/>
    <lineage>
        <taxon>Bacteria</taxon>
        <taxon>Pseudomonadati</taxon>
        <taxon>Bacteroidota</taxon>
        <taxon>Cytophagia</taxon>
        <taxon>Cytophagales</taxon>
        <taxon>Flectobacillaceae</taxon>
        <taxon>Pseudarcicella</taxon>
    </lineage>
</organism>
<comment type="similarity">
    <text evidence="6">Belongs to the AhpD family.</text>
</comment>
<dbReference type="SUPFAM" id="SSF69118">
    <property type="entry name" value="AhpD-like"/>
    <property type="match status" value="1"/>
</dbReference>
<dbReference type="Gene3D" id="1.20.1290.10">
    <property type="entry name" value="AhpD-like"/>
    <property type="match status" value="1"/>
</dbReference>
<gene>
    <name evidence="6" type="primary">ahpD</name>
    <name evidence="8" type="ORF">SAMN04515674_10998</name>
</gene>
<evidence type="ECO:0000256" key="4">
    <source>
        <dbReference type="ARBA" id="ARBA00023157"/>
    </source>
</evidence>
<proteinExistence type="inferred from homology"/>
<evidence type="ECO:0000313" key="9">
    <source>
        <dbReference type="Proteomes" id="UP000199306"/>
    </source>
</evidence>
<dbReference type="Pfam" id="PF02627">
    <property type="entry name" value="CMD"/>
    <property type="match status" value="1"/>
</dbReference>
<keyword evidence="5 6" id="KW-0676">Redox-active center</keyword>